<feature type="transmembrane region" description="Helical" evidence="6">
    <location>
        <begin position="106"/>
        <end position="127"/>
    </location>
</feature>
<dbReference type="PANTHER" id="PTHR10057">
    <property type="entry name" value="PERIPHERAL-TYPE BENZODIAZEPINE RECEPTOR"/>
    <property type="match status" value="1"/>
</dbReference>
<dbReference type="Pfam" id="PF03073">
    <property type="entry name" value="TspO_MBR"/>
    <property type="match status" value="1"/>
</dbReference>
<evidence type="ECO:0000313" key="8">
    <source>
        <dbReference type="Proteomes" id="UP000643701"/>
    </source>
</evidence>
<dbReference type="InterPro" id="IPR004307">
    <property type="entry name" value="TspO_MBR"/>
</dbReference>
<sequence>MKRNTGIKIGISLLLCFVVAGIGGYATQISVGNWYVELNKPSFNPPNWVFGPAWTLLYILMGIAAGLVWKAGLKQAKVKKALGIYLFQLMLNLSWSVVFFGNQEIFGALMIILGLLFMIIMTIISFLKVNRIAAYLLFPYLFWVLFASLLNFEIWQLN</sequence>
<feature type="transmembrane region" description="Helical" evidence="6">
    <location>
        <begin position="12"/>
        <end position="36"/>
    </location>
</feature>
<keyword evidence="8" id="KW-1185">Reference proteome</keyword>
<gene>
    <name evidence="7" type="ORF">G7034_09165</name>
</gene>
<feature type="transmembrane region" description="Helical" evidence="6">
    <location>
        <begin position="134"/>
        <end position="155"/>
    </location>
</feature>
<organism evidence="7 8">
    <name type="scientific">Psychroflexus maritimus</name>
    <dbReference type="NCBI Taxonomy" id="2714865"/>
    <lineage>
        <taxon>Bacteria</taxon>
        <taxon>Pseudomonadati</taxon>
        <taxon>Bacteroidota</taxon>
        <taxon>Flavobacteriia</taxon>
        <taxon>Flavobacteriales</taxon>
        <taxon>Flavobacteriaceae</taxon>
        <taxon>Psychroflexus</taxon>
    </lineage>
</organism>
<comment type="caution">
    <text evidence="7">The sequence shown here is derived from an EMBL/GenBank/DDBJ whole genome shotgun (WGS) entry which is preliminary data.</text>
</comment>
<proteinExistence type="inferred from homology"/>
<dbReference type="RefSeq" id="WP_166400664.1">
    <property type="nucleotide sequence ID" value="NZ_JAANAS010000072.1"/>
</dbReference>
<feature type="transmembrane region" description="Helical" evidence="6">
    <location>
        <begin position="48"/>
        <end position="69"/>
    </location>
</feature>
<reference evidence="7" key="1">
    <citation type="submission" date="2020-03" db="EMBL/GenBank/DDBJ databases">
        <title>Psychroflexus Maritimus sp. nov., isolate from marine sediment.</title>
        <authorList>
            <person name="Zhong Y.-L."/>
        </authorList>
    </citation>
    <scope>NUCLEOTIDE SEQUENCE</scope>
    <source>
        <strain evidence="7">C1</strain>
    </source>
</reference>
<dbReference type="GO" id="GO:0033013">
    <property type="term" value="P:tetrapyrrole metabolic process"/>
    <property type="evidence" value="ECO:0007669"/>
    <property type="project" value="UniProtKB-ARBA"/>
</dbReference>
<evidence type="ECO:0000256" key="3">
    <source>
        <dbReference type="ARBA" id="ARBA00022692"/>
    </source>
</evidence>
<evidence type="ECO:0000313" key="7">
    <source>
        <dbReference type="EMBL" id="NGZ90422.1"/>
    </source>
</evidence>
<dbReference type="EMBL" id="JAANAS010000072">
    <property type="protein sequence ID" value="NGZ90422.1"/>
    <property type="molecule type" value="Genomic_DNA"/>
</dbReference>
<name>A0A967ADT3_9FLAO</name>
<dbReference type="CDD" id="cd15904">
    <property type="entry name" value="TSPO_MBR"/>
    <property type="match status" value="1"/>
</dbReference>
<evidence type="ECO:0000256" key="1">
    <source>
        <dbReference type="ARBA" id="ARBA00004141"/>
    </source>
</evidence>
<keyword evidence="3 6" id="KW-0812">Transmembrane</keyword>
<evidence type="ECO:0000256" key="2">
    <source>
        <dbReference type="ARBA" id="ARBA00007524"/>
    </source>
</evidence>
<comment type="similarity">
    <text evidence="2">Belongs to the TspO/BZRP family.</text>
</comment>
<keyword evidence="5 6" id="KW-0472">Membrane</keyword>
<evidence type="ECO:0000256" key="6">
    <source>
        <dbReference type="SAM" id="Phobius"/>
    </source>
</evidence>
<dbReference type="AlphaFoldDB" id="A0A967ADT3"/>
<dbReference type="Proteomes" id="UP000643701">
    <property type="component" value="Unassembled WGS sequence"/>
</dbReference>
<evidence type="ECO:0000256" key="4">
    <source>
        <dbReference type="ARBA" id="ARBA00022989"/>
    </source>
</evidence>
<evidence type="ECO:0000256" key="5">
    <source>
        <dbReference type="ARBA" id="ARBA00023136"/>
    </source>
</evidence>
<dbReference type="GO" id="GO:0016020">
    <property type="term" value="C:membrane"/>
    <property type="evidence" value="ECO:0007669"/>
    <property type="project" value="UniProtKB-SubCell"/>
</dbReference>
<accession>A0A967ADT3</accession>
<feature type="transmembrane region" description="Helical" evidence="6">
    <location>
        <begin position="81"/>
        <end position="100"/>
    </location>
</feature>
<dbReference type="Gene3D" id="1.20.1260.100">
    <property type="entry name" value="TspO/MBR protein"/>
    <property type="match status" value="1"/>
</dbReference>
<dbReference type="PIRSF" id="PIRSF005859">
    <property type="entry name" value="PBR"/>
    <property type="match status" value="1"/>
</dbReference>
<dbReference type="FunFam" id="1.20.1260.100:FF:000001">
    <property type="entry name" value="translocator protein 2"/>
    <property type="match status" value="1"/>
</dbReference>
<comment type="subcellular location">
    <subcellularLocation>
        <location evidence="1">Membrane</location>
        <topology evidence="1">Multi-pass membrane protein</topology>
    </subcellularLocation>
</comment>
<keyword evidence="4 6" id="KW-1133">Transmembrane helix</keyword>
<protein>
    <submittedName>
        <fullName evidence="7">Tryptophan-rich sensory protein</fullName>
    </submittedName>
</protein>
<dbReference type="InterPro" id="IPR038330">
    <property type="entry name" value="TspO/MBR-related_sf"/>
</dbReference>
<dbReference type="PANTHER" id="PTHR10057:SF0">
    <property type="entry name" value="TRANSLOCATOR PROTEIN"/>
    <property type="match status" value="1"/>
</dbReference>